<feature type="transmembrane region" description="Helical" evidence="1">
    <location>
        <begin position="15"/>
        <end position="36"/>
    </location>
</feature>
<feature type="transmembrane region" description="Helical" evidence="1">
    <location>
        <begin position="159"/>
        <end position="184"/>
    </location>
</feature>
<dbReference type="CDD" id="cd01948">
    <property type="entry name" value="EAL"/>
    <property type="match status" value="1"/>
</dbReference>
<evidence type="ECO:0000313" key="5">
    <source>
        <dbReference type="Proteomes" id="UP000548476"/>
    </source>
</evidence>
<dbReference type="SMART" id="SM00052">
    <property type="entry name" value="EAL"/>
    <property type="match status" value="1"/>
</dbReference>
<dbReference type="PANTHER" id="PTHR44757:SF2">
    <property type="entry name" value="BIOFILM ARCHITECTURE MAINTENANCE PROTEIN MBAA"/>
    <property type="match status" value="1"/>
</dbReference>
<comment type="caution">
    <text evidence="4">The sequence shown here is derived from an EMBL/GenBank/DDBJ whole genome shotgun (WGS) entry which is preliminary data.</text>
</comment>
<dbReference type="PROSITE" id="PS50883">
    <property type="entry name" value="EAL"/>
    <property type="match status" value="1"/>
</dbReference>
<dbReference type="Proteomes" id="UP000548476">
    <property type="component" value="Unassembled WGS sequence"/>
</dbReference>
<dbReference type="SUPFAM" id="SSF55073">
    <property type="entry name" value="Nucleotide cyclase"/>
    <property type="match status" value="1"/>
</dbReference>
<keyword evidence="1" id="KW-1133">Transmembrane helix</keyword>
<gene>
    <name evidence="4" type="ORF">HNR73_002407</name>
</gene>
<dbReference type="PANTHER" id="PTHR44757">
    <property type="entry name" value="DIGUANYLATE CYCLASE DGCP"/>
    <property type="match status" value="1"/>
</dbReference>
<dbReference type="InterPro" id="IPR000160">
    <property type="entry name" value="GGDEF_dom"/>
</dbReference>
<accession>A0A841FMW4</accession>
<dbReference type="InterPro" id="IPR052155">
    <property type="entry name" value="Biofilm_reg_signaling"/>
</dbReference>
<keyword evidence="1" id="KW-0472">Membrane</keyword>
<evidence type="ECO:0000313" key="4">
    <source>
        <dbReference type="EMBL" id="MBB6034557.1"/>
    </source>
</evidence>
<dbReference type="EMBL" id="JACHGT010000004">
    <property type="protein sequence ID" value="MBB6034557.1"/>
    <property type="molecule type" value="Genomic_DNA"/>
</dbReference>
<feature type="domain" description="EAL" evidence="2">
    <location>
        <begin position="417"/>
        <end position="674"/>
    </location>
</feature>
<sequence length="693" mass="74810">MTSMNFRNTAPPNRAGVFFGYVGLVMAASAVILALTTPSISDVVATAPAAFWALAILAVVVDALPLSPPGPRQSAIVVMSTCFSYAIIFGWGLGPAIVVQILATAVSSWRCRYTVWRAGFNAAQYTLSLSAAWLVLVAINGRDMVAPNVALPIEPETLVAVVASALAWLLVNHTMVSLAVWLRFGRPFWRGFLGHLGNDTLGDAALLALGPVLLTAAMNNVWLTPLIALPLYGVYKNARLSNEMEDLSRTDPLTGLPNRTALQRWVDAEIAWYRERGGGVALLVCDLDRFKAVNDAMGHAIGDQLLIEVGRRLSANIREGEHLARLGGDEFAIVVTGTAADPVAVAERLGAALNEPVQIGEITIDVAGAMGVALCPDHGTDFEALMQHADVAMYEAKRRGDPVAVYAPESDQNTPERLSLLGDLRRTLEDDRLPGIELYWQPQVSIMTGEVLGVEALLRYRHPKQGKVDPEELISLAEHSAVMRLLTFRVLDNAIQQLATWAREGVDVRASVNVSVRDLQSPTFVEGLTKRLVQHDVAPAQLQLEITESALMADPRRVLTTLKGLEALGVALSLDDFGTGFSSLQHLRRLPVSEVKIDRSFVLGMDNEGGDDAAIVRSIIELAGSLGLRVVAEGVEDEHTWRALAGLGCDIAQGWFHARPMPAEEFTGWLARYRPPSLLRSVRVQPAGPAAGV</sequence>
<dbReference type="CDD" id="cd01949">
    <property type="entry name" value="GGDEF"/>
    <property type="match status" value="1"/>
</dbReference>
<organism evidence="4 5">
    <name type="scientific">Phytomonospora endophytica</name>
    <dbReference type="NCBI Taxonomy" id="714109"/>
    <lineage>
        <taxon>Bacteria</taxon>
        <taxon>Bacillati</taxon>
        <taxon>Actinomycetota</taxon>
        <taxon>Actinomycetes</taxon>
        <taxon>Micromonosporales</taxon>
        <taxon>Micromonosporaceae</taxon>
        <taxon>Phytomonospora</taxon>
    </lineage>
</organism>
<protein>
    <submittedName>
        <fullName evidence="4">Diguanylate cyclase (GGDEF)-like protein</fullName>
    </submittedName>
</protein>
<name>A0A841FMW4_9ACTN</name>
<keyword evidence="1" id="KW-0812">Transmembrane</keyword>
<feature type="transmembrane region" description="Helical" evidence="1">
    <location>
        <begin position="83"/>
        <end position="106"/>
    </location>
</feature>
<dbReference type="Gene3D" id="3.20.20.450">
    <property type="entry name" value="EAL domain"/>
    <property type="match status" value="1"/>
</dbReference>
<dbReference type="Pfam" id="PF00990">
    <property type="entry name" value="GGDEF"/>
    <property type="match status" value="1"/>
</dbReference>
<dbReference type="AlphaFoldDB" id="A0A841FMW4"/>
<dbReference type="InterPro" id="IPR001633">
    <property type="entry name" value="EAL_dom"/>
</dbReference>
<dbReference type="NCBIfam" id="TIGR00254">
    <property type="entry name" value="GGDEF"/>
    <property type="match status" value="1"/>
</dbReference>
<feature type="transmembrane region" description="Helical" evidence="1">
    <location>
        <begin position="205"/>
        <end position="232"/>
    </location>
</feature>
<evidence type="ECO:0000259" key="3">
    <source>
        <dbReference type="PROSITE" id="PS50887"/>
    </source>
</evidence>
<dbReference type="PROSITE" id="PS50887">
    <property type="entry name" value="GGDEF"/>
    <property type="match status" value="1"/>
</dbReference>
<evidence type="ECO:0000256" key="1">
    <source>
        <dbReference type="SAM" id="Phobius"/>
    </source>
</evidence>
<feature type="transmembrane region" description="Helical" evidence="1">
    <location>
        <begin position="43"/>
        <end position="63"/>
    </location>
</feature>
<proteinExistence type="predicted"/>
<dbReference type="SUPFAM" id="SSF141868">
    <property type="entry name" value="EAL domain-like"/>
    <property type="match status" value="1"/>
</dbReference>
<keyword evidence="5" id="KW-1185">Reference proteome</keyword>
<dbReference type="SMART" id="SM00267">
    <property type="entry name" value="GGDEF"/>
    <property type="match status" value="1"/>
</dbReference>
<dbReference type="InterPro" id="IPR029787">
    <property type="entry name" value="Nucleotide_cyclase"/>
</dbReference>
<dbReference type="InterPro" id="IPR035919">
    <property type="entry name" value="EAL_sf"/>
</dbReference>
<feature type="transmembrane region" description="Helical" evidence="1">
    <location>
        <begin position="118"/>
        <end position="139"/>
    </location>
</feature>
<reference evidence="4 5" key="1">
    <citation type="submission" date="2020-08" db="EMBL/GenBank/DDBJ databases">
        <title>Genomic Encyclopedia of Type Strains, Phase IV (KMG-IV): sequencing the most valuable type-strain genomes for metagenomic binning, comparative biology and taxonomic classification.</title>
        <authorList>
            <person name="Goeker M."/>
        </authorList>
    </citation>
    <scope>NUCLEOTIDE SEQUENCE [LARGE SCALE GENOMIC DNA]</scope>
    <source>
        <strain evidence="4 5">YIM 65646</strain>
    </source>
</reference>
<dbReference type="RefSeq" id="WP_184787401.1">
    <property type="nucleotide sequence ID" value="NZ_BONT01000088.1"/>
</dbReference>
<dbReference type="Gene3D" id="3.30.70.270">
    <property type="match status" value="1"/>
</dbReference>
<dbReference type="InterPro" id="IPR043128">
    <property type="entry name" value="Rev_trsase/Diguanyl_cyclase"/>
</dbReference>
<dbReference type="Pfam" id="PF00563">
    <property type="entry name" value="EAL"/>
    <property type="match status" value="1"/>
</dbReference>
<feature type="domain" description="GGDEF" evidence="3">
    <location>
        <begin position="278"/>
        <end position="409"/>
    </location>
</feature>
<evidence type="ECO:0000259" key="2">
    <source>
        <dbReference type="PROSITE" id="PS50883"/>
    </source>
</evidence>